<protein>
    <submittedName>
        <fullName evidence="1">Uncharacterized protein</fullName>
    </submittedName>
</protein>
<evidence type="ECO:0000313" key="2">
    <source>
        <dbReference type="Proteomes" id="UP001174909"/>
    </source>
</evidence>
<accession>A0AA35STM1</accession>
<evidence type="ECO:0000313" key="1">
    <source>
        <dbReference type="EMBL" id="CAI8035117.1"/>
    </source>
</evidence>
<sequence>MLDTDRLWVCLPHRILCYDEHAKMIQDSRWKSGFSTKVMGKLPKICPGTGNDGELKEGAKWEDGQFGQAVIFDGKDDYVEIAPSLLFNPEVFTVTFWMHPTAVGGNNPGGKGSATLVIANGNPGDGGGANWWFEFWNGGNFEFKKLSGGLCRGEHTRE</sequence>
<proteinExistence type="predicted"/>
<comment type="caution">
    <text evidence="1">The sequence shown here is derived from an EMBL/GenBank/DDBJ whole genome shotgun (WGS) entry which is preliminary data.</text>
</comment>
<dbReference type="Proteomes" id="UP001174909">
    <property type="component" value="Unassembled WGS sequence"/>
</dbReference>
<organism evidence="1 2">
    <name type="scientific">Geodia barretti</name>
    <name type="common">Barrett's horny sponge</name>
    <dbReference type="NCBI Taxonomy" id="519541"/>
    <lineage>
        <taxon>Eukaryota</taxon>
        <taxon>Metazoa</taxon>
        <taxon>Porifera</taxon>
        <taxon>Demospongiae</taxon>
        <taxon>Heteroscleromorpha</taxon>
        <taxon>Tetractinellida</taxon>
        <taxon>Astrophorina</taxon>
        <taxon>Geodiidae</taxon>
        <taxon>Geodia</taxon>
    </lineage>
</organism>
<gene>
    <name evidence="1" type="ORF">GBAR_LOCUS19726</name>
</gene>
<name>A0AA35STM1_GEOBA</name>
<dbReference type="InterPro" id="IPR013320">
    <property type="entry name" value="ConA-like_dom_sf"/>
</dbReference>
<dbReference type="SUPFAM" id="SSF49899">
    <property type="entry name" value="Concanavalin A-like lectins/glucanases"/>
    <property type="match status" value="1"/>
</dbReference>
<reference evidence="1" key="1">
    <citation type="submission" date="2023-03" db="EMBL/GenBank/DDBJ databases">
        <authorList>
            <person name="Steffen K."/>
            <person name="Cardenas P."/>
        </authorList>
    </citation>
    <scope>NUCLEOTIDE SEQUENCE</scope>
</reference>
<dbReference type="AlphaFoldDB" id="A0AA35STM1"/>
<keyword evidence="2" id="KW-1185">Reference proteome</keyword>
<dbReference type="Gene3D" id="2.60.120.200">
    <property type="match status" value="1"/>
</dbReference>
<dbReference type="EMBL" id="CASHTH010002771">
    <property type="protein sequence ID" value="CAI8035117.1"/>
    <property type="molecule type" value="Genomic_DNA"/>
</dbReference>